<protein>
    <submittedName>
        <fullName evidence="1">DUF1059 domain-containing protein</fullName>
    </submittedName>
</protein>
<dbReference type="InterPro" id="IPR009409">
    <property type="entry name" value="DUF1059"/>
</dbReference>
<name>A0A6C0GFE6_9BACT</name>
<sequence length="63" mass="7145">MKVLNCRDAGFDCNIVIMAENENEVMRQAAEHAREVHGMEVTPEMAQEIKSLIREENERAASV</sequence>
<proteinExistence type="predicted"/>
<dbReference type="KEGG" id="rhoz:GXP67_07620"/>
<organism evidence="1 2">
    <name type="scientific">Rhodocytophaga rosea</name>
    <dbReference type="NCBI Taxonomy" id="2704465"/>
    <lineage>
        <taxon>Bacteria</taxon>
        <taxon>Pseudomonadati</taxon>
        <taxon>Bacteroidota</taxon>
        <taxon>Cytophagia</taxon>
        <taxon>Cytophagales</taxon>
        <taxon>Rhodocytophagaceae</taxon>
        <taxon>Rhodocytophaga</taxon>
    </lineage>
</organism>
<evidence type="ECO:0000313" key="2">
    <source>
        <dbReference type="Proteomes" id="UP000480178"/>
    </source>
</evidence>
<dbReference type="EMBL" id="CP048222">
    <property type="protein sequence ID" value="QHT66534.1"/>
    <property type="molecule type" value="Genomic_DNA"/>
</dbReference>
<reference evidence="1 2" key="1">
    <citation type="submission" date="2020-01" db="EMBL/GenBank/DDBJ databases">
        <authorList>
            <person name="Kim M.K."/>
        </authorList>
    </citation>
    <scope>NUCLEOTIDE SEQUENCE [LARGE SCALE GENOMIC DNA]</scope>
    <source>
        <strain evidence="1 2">172606-1</strain>
    </source>
</reference>
<dbReference type="RefSeq" id="WP_162442588.1">
    <property type="nucleotide sequence ID" value="NZ_CP048222.1"/>
</dbReference>
<dbReference type="Proteomes" id="UP000480178">
    <property type="component" value="Chromosome"/>
</dbReference>
<dbReference type="Pfam" id="PF06348">
    <property type="entry name" value="DUF1059"/>
    <property type="match status" value="1"/>
</dbReference>
<dbReference type="AlphaFoldDB" id="A0A6C0GFE6"/>
<keyword evidence="2" id="KW-1185">Reference proteome</keyword>
<accession>A0A6C0GFE6</accession>
<evidence type="ECO:0000313" key="1">
    <source>
        <dbReference type="EMBL" id="QHT66534.1"/>
    </source>
</evidence>
<gene>
    <name evidence="1" type="ORF">GXP67_07620</name>
</gene>